<name>A0AAD0P0F8_9ACTN</name>
<dbReference type="AlphaFoldDB" id="A0AAD0P0F8"/>
<dbReference type="GeneID" id="32689688"/>
<sequence>MNDSKRIVEMRGAKARAERQAEANAKALKFVDENLLTRRQVRDLPTPRWIVSEWLVAQTLASVFGEPGVGKSAVVLDMALCVATGRPWNGRATLPGRVVYLVGEGLTGMEQRISAWEAENNGGREVSGLYLFRASLPLIDGDPRTDALVEKMATIRPSVIVVDTQARYTVGLEENSATDQGKFVDYLDDLAEASGSCILVVRHAARGTSHARGSTALEGAVETEIHVDRDKRKADTLGTITLTKQKNGPDGMSAEFAMVAAHGSVVVKVGGDVPRKFVGGDPFASPRIVTPRDSHARRLAWICWVNWREATTGFTRDNARKALQDSPLRIRRDSFYKAWSRLERDEYVEAVTGSSRFKVTEKCIDTEGFTQDMASEYERQEAYLTPESEASDADE</sequence>
<dbReference type="SUPFAM" id="SSF52540">
    <property type="entry name" value="P-loop containing nucleoside triphosphate hydrolases"/>
    <property type="match status" value="1"/>
</dbReference>
<organism evidence="1 2">
    <name type="scientific">Gordonia terrae</name>
    <dbReference type="NCBI Taxonomy" id="2055"/>
    <lineage>
        <taxon>Bacteria</taxon>
        <taxon>Bacillati</taxon>
        <taxon>Actinomycetota</taxon>
        <taxon>Actinomycetes</taxon>
        <taxon>Mycobacteriales</taxon>
        <taxon>Gordoniaceae</taxon>
        <taxon>Gordonia</taxon>
    </lineage>
</organism>
<dbReference type="RefSeq" id="WP_004023676.1">
    <property type="nucleotide sequence ID" value="NZ_CABEIC010000002.1"/>
</dbReference>
<protein>
    <recommendedName>
        <fullName evidence="3">AAA family ATPase</fullName>
    </recommendedName>
</protein>
<dbReference type="InterPro" id="IPR027417">
    <property type="entry name" value="P-loop_NTPase"/>
</dbReference>
<reference evidence="1 2" key="1">
    <citation type="submission" date="2018-05" db="EMBL/GenBank/DDBJ databases">
        <title>Complete genome sequence of Gordonia terrae NRRL B-16283.</title>
        <authorList>
            <person name="Garlena R.A."/>
            <person name="Russell D.A."/>
            <person name="Hatfull G.F."/>
        </authorList>
    </citation>
    <scope>NUCLEOTIDE SEQUENCE [LARGE SCALE GENOMIC DNA]</scope>
    <source>
        <strain evidence="1 2">NRRL B-16283</strain>
    </source>
</reference>
<dbReference type="Gene3D" id="3.40.50.300">
    <property type="entry name" value="P-loop containing nucleotide triphosphate hydrolases"/>
    <property type="match status" value="1"/>
</dbReference>
<dbReference type="EMBL" id="CP029604">
    <property type="protein sequence ID" value="AWO85149.1"/>
    <property type="molecule type" value="Genomic_DNA"/>
</dbReference>
<dbReference type="Pfam" id="PF13481">
    <property type="entry name" value="AAA_25"/>
    <property type="match status" value="1"/>
</dbReference>
<evidence type="ECO:0008006" key="3">
    <source>
        <dbReference type="Google" id="ProtNLM"/>
    </source>
</evidence>
<dbReference type="Proteomes" id="UP000247118">
    <property type="component" value="Chromosome"/>
</dbReference>
<evidence type="ECO:0000313" key="1">
    <source>
        <dbReference type="EMBL" id="AWO85149.1"/>
    </source>
</evidence>
<evidence type="ECO:0000313" key="2">
    <source>
        <dbReference type="Proteomes" id="UP000247118"/>
    </source>
</evidence>
<gene>
    <name evidence="1" type="ORF">DLJ61_17980</name>
</gene>
<proteinExistence type="predicted"/>
<dbReference type="KEGG" id="gta:BCM27_17785"/>
<accession>A0AAD0P0F8</accession>